<feature type="domain" description="Exonuclease" evidence="4">
    <location>
        <begin position="2"/>
        <end position="171"/>
    </location>
</feature>
<name>A0A267MLX6_9FIRM</name>
<dbReference type="PANTHER" id="PTHR30231">
    <property type="entry name" value="DNA POLYMERASE III SUBUNIT EPSILON"/>
    <property type="match status" value="1"/>
</dbReference>
<reference evidence="5 6" key="1">
    <citation type="submission" date="2017-06" db="EMBL/GenBank/DDBJ databases">
        <title>Draft genome sequence of anaerobic fermentative bacterium Anaeromicrobium sediminis DY2726D isolated from West Pacific Ocean sediments.</title>
        <authorList>
            <person name="Zeng X."/>
        </authorList>
    </citation>
    <scope>NUCLEOTIDE SEQUENCE [LARGE SCALE GENOMIC DNA]</scope>
    <source>
        <strain evidence="5 6">DY2726D</strain>
    </source>
</reference>
<comment type="caution">
    <text evidence="5">The sequence shown here is derived from an EMBL/GenBank/DDBJ whole genome shotgun (WGS) entry which is preliminary data.</text>
</comment>
<proteinExistence type="predicted"/>
<dbReference type="InterPro" id="IPR036397">
    <property type="entry name" value="RNaseH_sf"/>
</dbReference>
<evidence type="ECO:0000313" key="5">
    <source>
        <dbReference type="EMBL" id="PAB59760.1"/>
    </source>
</evidence>
<dbReference type="OrthoDB" id="9813328at2"/>
<dbReference type="AlphaFoldDB" id="A0A267MLX6"/>
<dbReference type="GO" id="GO:0008408">
    <property type="term" value="F:3'-5' exonuclease activity"/>
    <property type="evidence" value="ECO:0007669"/>
    <property type="project" value="TreeGrafter"/>
</dbReference>
<evidence type="ECO:0000313" key="6">
    <source>
        <dbReference type="Proteomes" id="UP000216024"/>
    </source>
</evidence>
<sequence>MEFVIIDFETTGLSNQDKIIEIGYAHVKGNDIVRTGGKIINPGIKWLSSRITAITGITTDMVKKADKIEDIFPKFHKFLKNKLIVAHNASFDMRFLNNQLEAMGEERINNYLCTKKLFKEYKKLNGIGSKGEKLEDLVRHFNLTNERAHRAESDAYVTAKAFIKMIEHIDYKLYIK</sequence>
<dbReference type="InterPro" id="IPR006054">
    <property type="entry name" value="DnaQ"/>
</dbReference>
<protein>
    <recommendedName>
        <fullName evidence="4">Exonuclease domain-containing protein</fullName>
    </recommendedName>
</protein>
<evidence type="ECO:0000256" key="1">
    <source>
        <dbReference type="ARBA" id="ARBA00022722"/>
    </source>
</evidence>
<accession>A0A267MLX6</accession>
<dbReference type="NCBIfam" id="TIGR00573">
    <property type="entry name" value="dnaq"/>
    <property type="match status" value="1"/>
</dbReference>
<dbReference type="SMART" id="SM00479">
    <property type="entry name" value="EXOIII"/>
    <property type="match status" value="1"/>
</dbReference>
<dbReference type="PANTHER" id="PTHR30231:SF4">
    <property type="entry name" value="PROTEIN NEN2"/>
    <property type="match status" value="1"/>
</dbReference>
<keyword evidence="3" id="KW-0269">Exonuclease</keyword>
<dbReference type="CDD" id="cd06127">
    <property type="entry name" value="DEDDh"/>
    <property type="match status" value="1"/>
</dbReference>
<dbReference type="SUPFAM" id="SSF53098">
    <property type="entry name" value="Ribonuclease H-like"/>
    <property type="match status" value="1"/>
</dbReference>
<evidence type="ECO:0000256" key="3">
    <source>
        <dbReference type="ARBA" id="ARBA00022839"/>
    </source>
</evidence>
<dbReference type="RefSeq" id="WP_095133255.1">
    <property type="nucleotide sequence ID" value="NZ_NIBG01000006.1"/>
</dbReference>
<organism evidence="5 6">
    <name type="scientific">Anaeromicrobium sediminis</name>
    <dbReference type="NCBI Taxonomy" id="1478221"/>
    <lineage>
        <taxon>Bacteria</taxon>
        <taxon>Bacillati</taxon>
        <taxon>Bacillota</taxon>
        <taxon>Clostridia</taxon>
        <taxon>Peptostreptococcales</taxon>
        <taxon>Thermotaleaceae</taxon>
        <taxon>Anaeromicrobium</taxon>
    </lineage>
</organism>
<dbReference type="InterPro" id="IPR012337">
    <property type="entry name" value="RNaseH-like_sf"/>
</dbReference>
<keyword evidence="1" id="KW-0540">Nuclease</keyword>
<dbReference type="GO" id="GO:0005829">
    <property type="term" value="C:cytosol"/>
    <property type="evidence" value="ECO:0007669"/>
    <property type="project" value="TreeGrafter"/>
</dbReference>
<dbReference type="GO" id="GO:0006260">
    <property type="term" value="P:DNA replication"/>
    <property type="evidence" value="ECO:0007669"/>
    <property type="project" value="InterPro"/>
</dbReference>
<evidence type="ECO:0000256" key="2">
    <source>
        <dbReference type="ARBA" id="ARBA00022801"/>
    </source>
</evidence>
<gene>
    <name evidence="5" type="ORF">CCE28_09345</name>
</gene>
<dbReference type="InterPro" id="IPR013520">
    <property type="entry name" value="Ribonucl_H"/>
</dbReference>
<dbReference type="GO" id="GO:0003887">
    <property type="term" value="F:DNA-directed DNA polymerase activity"/>
    <property type="evidence" value="ECO:0007669"/>
    <property type="project" value="InterPro"/>
</dbReference>
<evidence type="ECO:0000259" key="4">
    <source>
        <dbReference type="SMART" id="SM00479"/>
    </source>
</evidence>
<keyword evidence="2" id="KW-0378">Hydrolase</keyword>
<dbReference type="GO" id="GO:0003677">
    <property type="term" value="F:DNA binding"/>
    <property type="evidence" value="ECO:0007669"/>
    <property type="project" value="InterPro"/>
</dbReference>
<dbReference type="FunFam" id="3.30.420.10:FF:000045">
    <property type="entry name" value="3'-5' exonuclease DinG"/>
    <property type="match status" value="1"/>
</dbReference>
<keyword evidence="6" id="KW-1185">Reference proteome</keyword>
<dbReference type="Gene3D" id="3.30.420.10">
    <property type="entry name" value="Ribonuclease H-like superfamily/Ribonuclease H"/>
    <property type="match status" value="1"/>
</dbReference>
<dbReference type="Pfam" id="PF00929">
    <property type="entry name" value="RNase_T"/>
    <property type="match status" value="1"/>
</dbReference>
<dbReference type="EMBL" id="NIBG01000006">
    <property type="protein sequence ID" value="PAB59760.1"/>
    <property type="molecule type" value="Genomic_DNA"/>
</dbReference>
<dbReference type="Proteomes" id="UP000216024">
    <property type="component" value="Unassembled WGS sequence"/>
</dbReference>